<protein>
    <submittedName>
        <fullName evidence="3">DUF881 domain-containing protein</fullName>
    </submittedName>
</protein>
<proteinExistence type="inferred from homology"/>
<sequence length="241" mass="25381">MARSLKGSHWNGSVAVGLVAALAGLLFATSATLFEDEADRSATNLVDLARVETARLEENEEEVARLRQERADLVAREQPPAAPDPEAGALTALAAGQTPVTGPGVVVELWDAPAPPDLAASGLHPDDLVVHQQDLEAVINALWTGGAEAMMIQDQRITSTSSVRCVGNVLLLHGRHYSPPYRVSAIGDPQELAAAVEAAPGVQVYLQYVDAVGLGWSLEETPAIDMPAYTGSLRLDHARAG</sequence>
<evidence type="ECO:0000313" key="4">
    <source>
        <dbReference type="Proteomes" id="UP000313948"/>
    </source>
</evidence>
<feature type="coiled-coil region" evidence="2">
    <location>
        <begin position="49"/>
        <end position="76"/>
    </location>
</feature>
<keyword evidence="4" id="KW-1185">Reference proteome</keyword>
<organism evidence="3 4">
    <name type="scientific">Georgenia wutianyii</name>
    <dbReference type="NCBI Taxonomy" id="2585135"/>
    <lineage>
        <taxon>Bacteria</taxon>
        <taxon>Bacillati</taxon>
        <taxon>Actinomycetota</taxon>
        <taxon>Actinomycetes</taxon>
        <taxon>Micrococcales</taxon>
        <taxon>Bogoriellaceae</taxon>
        <taxon>Georgenia</taxon>
    </lineage>
</organism>
<comment type="similarity">
    <text evidence="1">Belongs to the UPF0749 family.</text>
</comment>
<evidence type="ECO:0000256" key="2">
    <source>
        <dbReference type="SAM" id="Coils"/>
    </source>
</evidence>
<gene>
    <name evidence="3" type="ORF">FE251_00090</name>
</gene>
<dbReference type="Pfam" id="PF05949">
    <property type="entry name" value="DUF881"/>
    <property type="match status" value="1"/>
</dbReference>
<keyword evidence="2" id="KW-0175">Coiled coil</keyword>
<dbReference type="PANTHER" id="PTHR37313:SF4">
    <property type="entry name" value="CONSERVED MEMBRANE PROTEIN-RELATED"/>
    <property type="match status" value="1"/>
</dbReference>
<dbReference type="Gene3D" id="3.30.70.1880">
    <property type="entry name" value="Protein of unknown function DUF881"/>
    <property type="match status" value="1"/>
</dbReference>
<name>A0ABX5VJU2_9MICO</name>
<dbReference type="InterPro" id="IPR010273">
    <property type="entry name" value="DUF881"/>
</dbReference>
<accession>A0ABX5VJU2</accession>
<dbReference type="Proteomes" id="UP000313948">
    <property type="component" value="Chromosome"/>
</dbReference>
<evidence type="ECO:0000313" key="3">
    <source>
        <dbReference type="EMBL" id="QDB77976.1"/>
    </source>
</evidence>
<dbReference type="PANTHER" id="PTHR37313">
    <property type="entry name" value="UPF0749 PROTEIN RV1825"/>
    <property type="match status" value="1"/>
</dbReference>
<dbReference type="EMBL" id="CP040899">
    <property type="protein sequence ID" value="QDB77976.1"/>
    <property type="molecule type" value="Genomic_DNA"/>
</dbReference>
<dbReference type="RefSeq" id="WP_139947332.1">
    <property type="nucleotide sequence ID" value="NZ_CP040899.1"/>
</dbReference>
<evidence type="ECO:0000256" key="1">
    <source>
        <dbReference type="ARBA" id="ARBA00009108"/>
    </source>
</evidence>
<reference evidence="3 4" key="1">
    <citation type="submission" date="2019-05" db="EMBL/GenBank/DDBJ databases">
        <title>Georgenia *** sp. nov., and Georgenia *** sp. nov., isolated from the intestinal contents of plateau pika (Ochotona curzoniae) in the Qinghai-Tibet plateau of China.</title>
        <authorList>
            <person name="Tian Z."/>
        </authorList>
    </citation>
    <scope>NUCLEOTIDE SEQUENCE [LARGE SCALE GENOMIC DNA]</scope>
    <source>
        <strain evidence="3 4">Z294</strain>
    </source>
</reference>